<evidence type="ECO:0000313" key="3">
    <source>
        <dbReference type="Proteomes" id="UP000070533"/>
    </source>
</evidence>
<proteinExistence type="predicted"/>
<protein>
    <recommendedName>
        <fullName evidence="4">DUF4252 domain-containing protein</fullName>
    </recommendedName>
</protein>
<dbReference type="PATRIC" id="fig|28128.5.peg.721"/>
<evidence type="ECO:0000256" key="1">
    <source>
        <dbReference type="SAM" id="SignalP"/>
    </source>
</evidence>
<sequence length="151" mass="17111">MKRILLLLLLSTISSLTFAQKALFDKYEDVNGVTTVYISKAMLRMMRNLPTGNRDISKISGKLDRLQILDCERPSLIPGIRKTAISYFNRMKYEVVMQVREGGENVIIYEKRYGNGKNEFVLLSTEKDELSIINVFGNVSLKDIQSIAGGK</sequence>
<gene>
    <name evidence="2" type="ORF">HMPREF3226_00714</name>
</gene>
<reference evidence="3" key="1">
    <citation type="submission" date="2016-01" db="EMBL/GenBank/DDBJ databases">
        <authorList>
            <person name="Mitreva M."/>
            <person name="Pepin K.H."/>
            <person name="Mihindukulasuriya K.A."/>
            <person name="Fulton R."/>
            <person name="Fronick C."/>
            <person name="O'Laughlin M."/>
            <person name="Miner T."/>
            <person name="Herter B."/>
            <person name="Rosa B.A."/>
            <person name="Cordes M."/>
            <person name="Tomlinson C."/>
            <person name="Wollam A."/>
            <person name="Palsikar V.B."/>
            <person name="Mardis E.R."/>
            <person name="Wilson R.K."/>
        </authorList>
    </citation>
    <scope>NUCLEOTIDE SEQUENCE [LARGE SCALE GENOMIC DNA]</scope>
    <source>
        <strain evidence="3">MJR7716</strain>
    </source>
</reference>
<dbReference type="Pfam" id="PF14060">
    <property type="entry name" value="DUF4252"/>
    <property type="match status" value="1"/>
</dbReference>
<dbReference type="EMBL" id="LRQG01000037">
    <property type="protein sequence ID" value="KXA42357.1"/>
    <property type="molecule type" value="Genomic_DNA"/>
</dbReference>
<accession>A0A133QHL4</accession>
<dbReference type="AlphaFoldDB" id="A0A133QHL4"/>
<evidence type="ECO:0000313" key="2">
    <source>
        <dbReference type="EMBL" id="KXA42357.1"/>
    </source>
</evidence>
<dbReference type="RefSeq" id="WP_060940301.1">
    <property type="nucleotide sequence ID" value="NZ_CALGLL010000213.1"/>
</dbReference>
<keyword evidence="1" id="KW-0732">Signal</keyword>
<comment type="caution">
    <text evidence="2">The sequence shown here is derived from an EMBL/GenBank/DDBJ whole genome shotgun (WGS) entry which is preliminary data.</text>
</comment>
<keyword evidence="3" id="KW-1185">Reference proteome</keyword>
<dbReference type="OrthoDB" id="705638at2"/>
<dbReference type="eggNOG" id="ENOG50333MR">
    <property type="taxonomic scope" value="Bacteria"/>
</dbReference>
<organism evidence="2 3">
    <name type="scientific">Prevotella corporis</name>
    <dbReference type="NCBI Taxonomy" id="28128"/>
    <lineage>
        <taxon>Bacteria</taxon>
        <taxon>Pseudomonadati</taxon>
        <taxon>Bacteroidota</taxon>
        <taxon>Bacteroidia</taxon>
        <taxon>Bacteroidales</taxon>
        <taxon>Prevotellaceae</taxon>
        <taxon>Prevotella</taxon>
    </lineage>
</organism>
<evidence type="ECO:0008006" key="4">
    <source>
        <dbReference type="Google" id="ProtNLM"/>
    </source>
</evidence>
<name>A0A133QHL4_9BACT</name>
<feature type="chain" id="PRO_5007458670" description="DUF4252 domain-containing protein" evidence="1">
    <location>
        <begin position="20"/>
        <end position="151"/>
    </location>
</feature>
<dbReference type="STRING" id="28128.HMPREF3226_00714"/>
<dbReference type="Proteomes" id="UP000070533">
    <property type="component" value="Unassembled WGS sequence"/>
</dbReference>
<dbReference type="InterPro" id="IPR025348">
    <property type="entry name" value="DUF4252"/>
</dbReference>
<feature type="signal peptide" evidence="1">
    <location>
        <begin position="1"/>
        <end position="19"/>
    </location>
</feature>